<keyword evidence="3" id="KW-1185">Reference proteome</keyword>
<dbReference type="Proteomes" id="UP000030700">
    <property type="component" value="Unassembled WGS sequence"/>
</dbReference>
<reference evidence="2" key="1">
    <citation type="journal article" date="2015" name="PeerJ">
        <title>First genomic representation of candidate bacterial phylum KSB3 points to enhanced environmental sensing as a trigger of wastewater bulking.</title>
        <authorList>
            <person name="Sekiguchi Y."/>
            <person name="Ohashi A."/>
            <person name="Parks D.H."/>
            <person name="Yamauchi T."/>
            <person name="Tyson G.W."/>
            <person name="Hugenholtz P."/>
        </authorList>
    </citation>
    <scope>NUCLEOTIDE SEQUENCE [LARGE SCALE GENOMIC DNA]</scope>
</reference>
<protein>
    <submittedName>
        <fullName evidence="2">SsuA protein</fullName>
    </submittedName>
</protein>
<keyword evidence="1" id="KW-0732">Signal</keyword>
<organism evidence="2">
    <name type="scientific">Candidatus Moduliflexus flocculans</name>
    <dbReference type="NCBI Taxonomy" id="1499966"/>
    <lineage>
        <taxon>Bacteria</taxon>
        <taxon>Candidatus Moduliflexota</taxon>
        <taxon>Candidatus Moduliflexia</taxon>
        <taxon>Candidatus Moduliflexales</taxon>
        <taxon>Candidatus Moduliflexaceae</taxon>
    </lineage>
</organism>
<evidence type="ECO:0000256" key="1">
    <source>
        <dbReference type="SAM" id="SignalP"/>
    </source>
</evidence>
<sequence length="311" mass="34446">MNTKQHAGNMFVRIAFLLCLLVSSAFAEDAIQIYAPPTPSSIPFILAAQQMDDIDITIFADHSQAHTLFLRGDVPMLVTGLSVGINFFKQGVPVQLVNSSVSGLTYLITKGKQVSSFKELAGEDIYLPFEGSPIEEITKFLAEKEGVVWGKELMPKYAPFPSALELLKAGKISVIALPEPSATVAAAQKDVFVSFGYQEKWDALTGSSGGYPQVGMFVKKEWAEQHRELLAKLHQNLQASIQRVQEHPEEVVAASKDYFQFPEKVLIASLKRTTFALKINADLQQDVSGYYQTIGQPLDDSFQSFFYRDPQ</sequence>
<feature type="chain" id="PRO_5006631408" evidence="1">
    <location>
        <begin position="28"/>
        <end position="311"/>
    </location>
</feature>
<gene>
    <name evidence="2" type="ORF">U14_01080</name>
</gene>
<dbReference type="HOGENOM" id="CLU_893276_0_0_0"/>
<dbReference type="PANTHER" id="PTHR30024:SF46">
    <property type="entry name" value="ABC TRANSPORTER, SUBSTRATE-BINDING LIPOPROTEIN"/>
    <property type="match status" value="1"/>
</dbReference>
<evidence type="ECO:0000313" key="3">
    <source>
        <dbReference type="Proteomes" id="UP000030700"/>
    </source>
</evidence>
<dbReference type="AlphaFoldDB" id="A0A0S6VRK6"/>
<dbReference type="SUPFAM" id="SSF53850">
    <property type="entry name" value="Periplasmic binding protein-like II"/>
    <property type="match status" value="1"/>
</dbReference>
<proteinExistence type="predicted"/>
<accession>A0A0S6VRK6</accession>
<name>A0A0S6VRK6_9BACT</name>
<evidence type="ECO:0000313" key="2">
    <source>
        <dbReference type="EMBL" id="GAK49856.1"/>
    </source>
</evidence>
<dbReference type="PANTHER" id="PTHR30024">
    <property type="entry name" value="ALIPHATIC SULFONATES-BINDING PROTEIN-RELATED"/>
    <property type="match status" value="1"/>
</dbReference>
<feature type="signal peptide" evidence="1">
    <location>
        <begin position="1"/>
        <end position="27"/>
    </location>
</feature>
<dbReference type="EMBL" id="DF820455">
    <property type="protein sequence ID" value="GAK49856.1"/>
    <property type="molecule type" value="Genomic_DNA"/>
</dbReference>
<dbReference type="STRING" id="1499966.U14_01080"/>
<dbReference type="Gene3D" id="3.40.190.10">
    <property type="entry name" value="Periplasmic binding protein-like II"/>
    <property type="match status" value="2"/>
</dbReference>